<keyword evidence="1" id="KW-0812">Transmembrane</keyword>
<dbReference type="Pfam" id="PF00211">
    <property type="entry name" value="Guanylate_cyc"/>
    <property type="match status" value="1"/>
</dbReference>
<sequence length="380" mass="44125">MKSVIQYIFGKPKFWSQLQIIFLSIIWWNLFFQLFITLQYLTMLGNDIEEGTPKLLFLINDNITITILIISIFAIISSVFEIFFFVNSFRKKSFLITFFLKLCSYLIGFALLSISLGLFHYSIEKGLGFIDSVKQINDFIFNPIGLYFFIIGLFIKYTLDVFLGALKRTGLSLFFNSLFGKYKKPFEENRIFIFLDLVSSTNYSEKLGHENYSAFLQECFLTISSSIVNNRGIIYQFVGDEVVITWKGNKKENYKRAINFYFQFIDDLNKKEKLFLKKYGIHPEFTASLNSGNVMVAEVGDIKTEIAYHGSVLNTASRLQKQCKKYGARLLATEAFVSNLRKTQHDYTYEFLDLVHLSGKVNSEKIFHIKREDLNDTISN</sequence>
<dbReference type="PANTHER" id="PTHR43081">
    <property type="entry name" value="ADENYLATE CYCLASE, TERMINAL-DIFFERENTIATION SPECIFIC-RELATED"/>
    <property type="match status" value="1"/>
</dbReference>
<feature type="transmembrane region" description="Helical" evidence="1">
    <location>
        <begin position="20"/>
        <end position="43"/>
    </location>
</feature>
<dbReference type="PANTHER" id="PTHR43081:SF1">
    <property type="entry name" value="ADENYLATE CYCLASE, TERMINAL-DIFFERENTIATION SPECIFIC"/>
    <property type="match status" value="1"/>
</dbReference>
<feature type="transmembrane region" description="Helical" evidence="1">
    <location>
        <begin position="139"/>
        <end position="159"/>
    </location>
</feature>
<dbReference type="GO" id="GO:0004016">
    <property type="term" value="F:adenylate cyclase activity"/>
    <property type="evidence" value="ECO:0007669"/>
    <property type="project" value="UniProtKB-ARBA"/>
</dbReference>
<proteinExistence type="predicted"/>
<name>A0A2N3HY37_9BACT</name>
<keyword evidence="1" id="KW-1133">Transmembrane helix</keyword>
<keyword evidence="4" id="KW-1185">Reference proteome</keyword>
<dbReference type="Gene3D" id="3.30.70.1230">
    <property type="entry name" value="Nucleotide cyclase"/>
    <property type="match status" value="1"/>
</dbReference>
<dbReference type="AlphaFoldDB" id="A0A2N3HY37"/>
<evidence type="ECO:0000313" key="4">
    <source>
        <dbReference type="Proteomes" id="UP000233618"/>
    </source>
</evidence>
<dbReference type="SUPFAM" id="SSF55073">
    <property type="entry name" value="Nucleotide cyclase"/>
    <property type="match status" value="1"/>
</dbReference>
<gene>
    <name evidence="3" type="ORF">BZG01_16485</name>
</gene>
<dbReference type="GO" id="GO:0009190">
    <property type="term" value="P:cyclic nucleotide biosynthetic process"/>
    <property type="evidence" value="ECO:0007669"/>
    <property type="project" value="InterPro"/>
</dbReference>
<dbReference type="CDD" id="cd07302">
    <property type="entry name" value="CHD"/>
    <property type="match status" value="1"/>
</dbReference>
<protein>
    <recommendedName>
        <fullName evidence="2">Guanylate cyclase domain-containing protein</fullName>
    </recommendedName>
</protein>
<evidence type="ECO:0000256" key="1">
    <source>
        <dbReference type="SAM" id="Phobius"/>
    </source>
</evidence>
<comment type="caution">
    <text evidence="3">The sequence shown here is derived from an EMBL/GenBank/DDBJ whole genome shotgun (WGS) entry which is preliminary data.</text>
</comment>
<dbReference type="InterPro" id="IPR029787">
    <property type="entry name" value="Nucleotide_cyclase"/>
</dbReference>
<evidence type="ECO:0000313" key="3">
    <source>
        <dbReference type="EMBL" id="PKQ62980.1"/>
    </source>
</evidence>
<dbReference type="PROSITE" id="PS50125">
    <property type="entry name" value="GUANYLATE_CYCLASE_2"/>
    <property type="match status" value="1"/>
</dbReference>
<feature type="domain" description="Guanylate cyclase" evidence="2">
    <location>
        <begin position="191"/>
        <end position="320"/>
    </location>
</feature>
<dbReference type="GO" id="GO:0035556">
    <property type="term" value="P:intracellular signal transduction"/>
    <property type="evidence" value="ECO:0007669"/>
    <property type="project" value="InterPro"/>
</dbReference>
<dbReference type="Proteomes" id="UP000233618">
    <property type="component" value="Unassembled WGS sequence"/>
</dbReference>
<feature type="transmembrane region" description="Helical" evidence="1">
    <location>
        <begin position="63"/>
        <end position="86"/>
    </location>
</feature>
<accession>A0A2N3HY37</accession>
<keyword evidence="1" id="KW-0472">Membrane</keyword>
<reference evidence="3 4" key="1">
    <citation type="journal article" date="2017" name="Front. Microbiol.">
        <title>Labilibaculum manganireducens gen. nov., sp. nov. and Labilibaculum filiforme sp. nov., Novel Bacteroidetes Isolated from Subsurface Sediments of the Baltic Sea.</title>
        <authorList>
            <person name="Vandieken V."/>
            <person name="Marshall I.P."/>
            <person name="Niemann H."/>
            <person name="Engelen B."/>
            <person name="Cypionka H."/>
        </authorList>
    </citation>
    <scope>NUCLEOTIDE SEQUENCE [LARGE SCALE GENOMIC DNA]</scope>
    <source>
        <strain evidence="3 4">59.10-2M</strain>
    </source>
</reference>
<dbReference type="InterPro" id="IPR050697">
    <property type="entry name" value="Adenylyl/Guanylyl_Cyclase_3/4"/>
</dbReference>
<dbReference type="InterPro" id="IPR001054">
    <property type="entry name" value="A/G_cyclase"/>
</dbReference>
<dbReference type="EMBL" id="MVDE01000031">
    <property type="protein sequence ID" value="PKQ62980.1"/>
    <property type="molecule type" value="Genomic_DNA"/>
</dbReference>
<feature type="transmembrane region" description="Helical" evidence="1">
    <location>
        <begin position="98"/>
        <end position="119"/>
    </location>
</feature>
<evidence type="ECO:0000259" key="2">
    <source>
        <dbReference type="PROSITE" id="PS50125"/>
    </source>
</evidence>
<organism evidence="3 4">
    <name type="scientific">Labilibaculum manganireducens</name>
    <dbReference type="NCBI Taxonomy" id="1940525"/>
    <lineage>
        <taxon>Bacteria</taxon>
        <taxon>Pseudomonadati</taxon>
        <taxon>Bacteroidota</taxon>
        <taxon>Bacteroidia</taxon>
        <taxon>Marinilabiliales</taxon>
        <taxon>Marinifilaceae</taxon>
        <taxon>Labilibaculum</taxon>
    </lineage>
</organism>